<name>A0ABS4YR92_9MICO</name>
<evidence type="ECO:0000313" key="4">
    <source>
        <dbReference type="Proteomes" id="UP000698222"/>
    </source>
</evidence>
<dbReference type="EC" id="6.3.5.5" evidence="3"/>
<dbReference type="Proteomes" id="UP000698222">
    <property type="component" value="Unassembled WGS sequence"/>
</dbReference>
<dbReference type="Gene3D" id="3.40.50.20">
    <property type="match status" value="1"/>
</dbReference>
<sequence length="323" mass="33671">MHLAPTLAPRTAPAGPPLTAPVAAPGTVLVTGAGGHVGAQVVHLLLERGMRVVTTDVTPLPVPRDDFVLGPCAGSPSYVPFLEATLARFDVDLLIPTVSDELPALAGVAPVLGSQVAIAAPGPIALCHDRLLTMRYLARHRIPVPTTVVVRPSGVPRHLIGEGTYVARPRLANGPGTATMIDDPEQLPARNDTFLAQELVPGEEIIAQVHRSPRDGVMTVVLLRTSGSGPDAGGKSARMEQVEPGAEPELAELARAVARALDLTGAFSIDMRRTVAGTPVVLAVDARLGAHSHPAPELLDGLLDDAALPLRTVRSAPRTAPRR</sequence>
<keyword evidence="1" id="KW-0547">Nucleotide-binding</keyword>
<dbReference type="Gene3D" id="3.30.470.20">
    <property type="entry name" value="ATP-grasp fold, B domain"/>
    <property type="match status" value="1"/>
</dbReference>
<dbReference type="SUPFAM" id="SSF56059">
    <property type="entry name" value="Glutathione synthetase ATP-binding domain-like"/>
    <property type="match status" value="1"/>
</dbReference>
<evidence type="ECO:0000313" key="3">
    <source>
        <dbReference type="EMBL" id="MBP2410458.1"/>
    </source>
</evidence>
<dbReference type="SUPFAM" id="SSF51735">
    <property type="entry name" value="NAD(P)-binding Rossmann-fold domains"/>
    <property type="match status" value="1"/>
</dbReference>
<dbReference type="GO" id="GO:0004088">
    <property type="term" value="F:carbamoyl-phosphate synthase (glutamine-hydrolyzing) activity"/>
    <property type="evidence" value="ECO:0007669"/>
    <property type="project" value="UniProtKB-EC"/>
</dbReference>
<keyword evidence="4" id="KW-1185">Reference proteome</keyword>
<dbReference type="InterPro" id="IPR036291">
    <property type="entry name" value="NAD(P)-bd_dom_sf"/>
</dbReference>
<reference evidence="3 4" key="1">
    <citation type="submission" date="2021-03" db="EMBL/GenBank/DDBJ databases">
        <title>Sequencing the genomes of 1000 actinobacteria strains.</title>
        <authorList>
            <person name="Klenk H.-P."/>
        </authorList>
    </citation>
    <scope>NUCLEOTIDE SEQUENCE [LARGE SCALE GENOMIC DNA]</scope>
    <source>
        <strain evidence="3 4">DSM 14564</strain>
    </source>
</reference>
<dbReference type="InterPro" id="IPR003806">
    <property type="entry name" value="ATP-grasp_PylC-type"/>
</dbReference>
<evidence type="ECO:0000259" key="2">
    <source>
        <dbReference type="PROSITE" id="PS50975"/>
    </source>
</evidence>
<accession>A0ABS4YR92</accession>
<keyword evidence="3" id="KW-0436">Ligase</keyword>
<dbReference type="EMBL" id="JAGIOC010000001">
    <property type="protein sequence ID" value="MBP2410458.1"/>
    <property type="molecule type" value="Genomic_DNA"/>
</dbReference>
<organism evidence="3 4">
    <name type="scientific">Brachybacterium fresconis</name>
    <dbReference type="NCBI Taxonomy" id="173363"/>
    <lineage>
        <taxon>Bacteria</taxon>
        <taxon>Bacillati</taxon>
        <taxon>Actinomycetota</taxon>
        <taxon>Actinomycetes</taxon>
        <taxon>Micrococcales</taxon>
        <taxon>Dermabacteraceae</taxon>
        <taxon>Brachybacterium</taxon>
    </lineage>
</organism>
<feature type="domain" description="ATP-grasp" evidence="2">
    <location>
        <begin position="110"/>
        <end position="314"/>
    </location>
</feature>
<comment type="caution">
    <text evidence="3">The sequence shown here is derived from an EMBL/GenBank/DDBJ whole genome shotgun (WGS) entry which is preliminary data.</text>
</comment>
<proteinExistence type="predicted"/>
<dbReference type="PROSITE" id="PS50975">
    <property type="entry name" value="ATP_GRASP"/>
    <property type="match status" value="1"/>
</dbReference>
<dbReference type="RefSeq" id="WP_209894132.1">
    <property type="nucleotide sequence ID" value="NZ_BAAAJV010000008.1"/>
</dbReference>
<dbReference type="InterPro" id="IPR011761">
    <property type="entry name" value="ATP-grasp"/>
</dbReference>
<protein>
    <submittedName>
        <fullName evidence="3">Carbamoyl-phosphate synthase large subunit</fullName>
        <ecNumber evidence="3">6.3.5.5</ecNumber>
    </submittedName>
</protein>
<evidence type="ECO:0000256" key="1">
    <source>
        <dbReference type="PROSITE-ProRule" id="PRU00409"/>
    </source>
</evidence>
<dbReference type="Pfam" id="PF02655">
    <property type="entry name" value="ATP-grasp_3"/>
    <property type="match status" value="1"/>
</dbReference>
<gene>
    <name evidence="3" type="ORF">JOF44_003361</name>
</gene>
<keyword evidence="1" id="KW-0067">ATP-binding</keyword>